<evidence type="ECO:0000256" key="4">
    <source>
        <dbReference type="ARBA" id="ARBA00023136"/>
    </source>
</evidence>
<feature type="compositionally biased region" description="Polar residues" evidence="5">
    <location>
        <begin position="474"/>
        <end position="487"/>
    </location>
</feature>
<feature type="region of interest" description="Disordered" evidence="5">
    <location>
        <begin position="45"/>
        <end position="84"/>
    </location>
</feature>
<dbReference type="Pfam" id="PF05462">
    <property type="entry name" value="Dicty_CAR"/>
    <property type="match status" value="1"/>
</dbReference>
<keyword evidence="2 6" id="KW-0812">Transmembrane</keyword>
<name>A0A9P7ZY12_MORAP</name>
<evidence type="ECO:0000259" key="8">
    <source>
        <dbReference type="PROSITE" id="PS50261"/>
    </source>
</evidence>
<dbReference type="Gene3D" id="1.20.1070.10">
    <property type="entry name" value="Rhodopsin 7-helix transmembrane proteins"/>
    <property type="match status" value="1"/>
</dbReference>
<evidence type="ECO:0000256" key="1">
    <source>
        <dbReference type="ARBA" id="ARBA00004141"/>
    </source>
</evidence>
<comment type="caution">
    <text evidence="9">The sequence shown here is derived from an EMBL/GenBank/DDBJ whole genome shotgun (WGS) entry which is preliminary data.</text>
</comment>
<evidence type="ECO:0000313" key="10">
    <source>
        <dbReference type="Proteomes" id="UP000717515"/>
    </source>
</evidence>
<dbReference type="EMBL" id="JAIFTL010000295">
    <property type="protein sequence ID" value="KAG9320389.1"/>
    <property type="molecule type" value="Genomic_DNA"/>
</dbReference>
<organism evidence="9 10">
    <name type="scientific">Mortierella alpina</name>
    <name type="common">Oleaginous fungus</name>
    <name type="synonym">Mortierella renispora</name>
    <dbReference type="NCBI Taxonomy" id="64518"/>
    <lineage>
        <taxon>Eukaryota</taxon>
        <taxon>Fungi</taxon>
        <taxon>Fungi incertae sedis</taxon>
        <taxon>Mucoromycota</taxon>
        <taxon>Mortierellomycotina</taxon>
        <taxon>Mortierellomycetes</taxon>
        <taxon>Mortierellales</taxon>
        <taxon>Mortierellaceae</taxon>
        <taxon>Mortierella</taxon>
    </lineage>
</organism>
<feature type="transmembrane region" description="Helical" evidence="6">
    <location>
        <begin position="241"/>
        <end position="262"/>
    </location>
</feature>
<reference evidence="9" key="1">
    <citation type="submission" date="2021-07" db="EMBL/GenBank/DDBJ databases">
        <title>Draft genome of Mortierella alpina, strain LL118, isolated from an aspen leaf litter sample.</title>
        <authorList>
            <person name="Yang S."/>
            <person name="Vinatzer B.A."/>
        </authorList>
    </citation>
    <scope>NUCLEOTIDE SEQUENCE</scope>
    <source>
        <strain evidence="9">LL118</strain>
    </source>
</reference>
<evidence type="ECO:0000256" key="5">
    <source>
        <dbReference type="SAM" id="MobiDB-lite"/>
    </source>
</evidence>
<feature type="compositionally biased region" description="Pro residues" evidence="5">
    <location>
        <begin position="785"/>
        <end position="796"/>
    </location>
</feature>
<feature type="compositionally biased region" description="Basic and acidic residues" evidence="5">
    <location>
        <begin position="827"/>
        <end position="836"/>
    </location>
</feature>
<dbReference type="GO" id="GO:0004888">
    <property type="term" value="F:transmembrane signaling receptor activity"/>
    <property type="evidence" value="ECO:0007669"/>
    <property type="project" value="InterPro"/>
</dbReference>
<evidence type="ECO:0000256" key="3">
    <source>
        <dbReference type="ARBA" id="ARBA00022989"/>
    </source>
</evidence>
<feature type="transmembrane region" description="Helical" evidence="6">
    <location>
        <begin position="164"/>
        <end position="184"/>
    </location>
</feature>
<protein>
    <recommendedName>
        <fullName evidence="8">G-protein coupled receptors family 2 profile 2 domain-containing protein</fullName>
    </recommendedName>
</protein>
<evidence type="ECO:0000313" key="9">
    <source>
        <dbReference type="EMBL" id="KAG9320389.1"/>
    </source>
</evidence>
<evidence type="ECO:0000256" key="7">
    <source>
        <dbReference type="SAM" id="SignalP"/>
    </source>
</evidence>
<feature type="compositionally biased region" description="Low complexity" evidence="5">
    <location>
        <begin position="597"/>
        <end position="606"/>
    </location>
</feature>
<keyword evidence="7" id="KW-0732">Signal</keyword>
<comment type="subcellular location">
    <subcellularLocation>
        <location evidence="1">Membrane</location>
        <topology evidence="1">Multi-pass membrane protein</topology>
    </subcellularLocation>
</comment>
<dbReference type="GO" id="GO:0016020">
    <property type="term" value="C:membrane"/>
    <property type="evidence" value="ECO:0007669"/>
    <property type="project" value="UniProtKB-SubCell"/>
</dbReference>
<feature type="region of interest" description="Disordered" evidence="5">
    <location>
        <begin position="591"/>
        <end position="610"/>
    </location>
</feature>
<dbReference type="PROSITE" id="PS50261">
    <property type="entry name" value="G_PROTEIN_RECEP_F2_4"/>
    <property type="match status" value="1"/>
</dbReference>
<dbReference type="AlphaFoldDB" id="A0A9P7ZY12"/>
<feature type="domain" description="G-protein coupled receptors family 2 profile 2" evidence="8">
    <location>
        <begin position="127"/>
        <end position="300"/>
    </location>
</feature>
<dbReference type="Proteomes" id="UP000717515">
    <property type="component" value="Unassembled WGS sequence"/>
</dbReference>
<gene>
    <name evidence="9" type="ORF">KVV02_002562</name>
</gene>
<dbReference type="InterPro" id="IPR017981">
    <property type="entry name" value="GPCR_2-like_7TM"/>
</dbReference>
<dbReference type="PANTHER" id="PTHR31787:SF3">
    <property type="entry name" value="FRIZZLED AND SMOOTHENED-LIKE PROTEIN H"/>
    <property type="match status" value="1"/>
</dbReference>
<feature type="region of interest" description="Disordered" evidence="5">
    <location>
        <begin position="513"/>
        <end position="532"/>
    </location>
</feature>
<feature type="region of interest" description="Disordered" evidence="5">
    <location>
        <begin position="464"/>
        <end position="495"/>
    </location>
</feature>
<sequence>MAMPQARLPRIAVYALISSLFLVGTVHPQSTGSVTTLTTKAATTLSGLDPTAPTNTPNFHLPTGPLLTPTPPAPAPTSGSEHGTLTSCPGPLIPNTFNLNIPTCHGSCCMKCPAVESFYEPGTMHRVLNAAYITRQFSLACAVFMTISYLVLPGKRSQPHISVLFLNISLSLWFAVFDIMPGSSNACINDFEESTGHNSKLCSAQGVLIIYLTHTSALWCTLLIYKLHLLAVWRSDIVDRYYTWLTGFCWVFPLAFAIPIAAKNLSQYAGIGSTCLVSNENLNTYLFYPLAVYIYPAMLLHACTVAKMVHLAVLSSKIDTGLSQLSTSAKMKRTTTMQAKRLLRGQWRPALMLGITMSSLTVFWLFYYIDARRIANVTFATSWFRGWLACVVNNSAKGFSSFDTQTLCAREYASHLPSIPWFATAEMLHAVIGIVVALVFVAKAEFWSEWSFLLSNIFSRGKLGRGSRGFRSPPSATSNNYNHNPRQYQHYDPNMRKGSRVGYNDTLPNTMPTNVVPDEAEPIPTKNSNGTQWYDMDDLLDKEYEIQRASAVQRSVSFSSRTAIVSAELPRYPANGSQDLQTGDILYKIPTSHKETNPSSTPSTSTLANPESTYLIANDDSHRYVDQPIVPLPVPRASAKLRSDLHQQQPVFLSSPPQSPTFPAPTSLSPMPPRSRRSSSSASVPRRPRPDSVPIVASIKGSSSASASPKSTSTSVVVTAASSATEAPPPDDSGDQIMIASRRSMSGASGKWLNKSRQQRLSISAARDFSHGADWTSDLDAEPTTPLPPTPTPPNIPLKSPARLPNQLHPSYMSPPLQIPPPNIHSESLDEKRTEQ</sequence>
<feature type="signal peptide" evidence="7">
    <location>
        <begin position="1"/>
        <end position="28"/>
    </location>
</feature>
<dbReference type="InterPro" id="IPR050949">
    <property type="entry name" value="GPCR_Fz/Smo-like"/>
</dbReference>
<feature type="chain" id="PRO_5040308902" description="G-protein coupled receptors family 2 profile 2 domain-containing protein" evidence="7">
    <location>
        <begin position="29"/>
        <end position="836"/>
    </location>
</feature>
<feature type="transmembrane region" description="Helical" evidence="6">
    <location>
        <begin position="286"/>
        <end position="309"/>
    </location>
</feature>
<proteinExistence type="predicted"/>
<dbReference type="PANTHER" id="PTHR31787">
    <property type="entry name" value="G-PROTEIN-COUPLED RECEPTOR GPCR FAMILY PROTEIN"/>
    <property type="match status" value="1"/>
</dbReference>
<evidence type="ECO:0000256" key="6">
    <source>
        <dbReference type="SAM" id="Phobius"/>
    </source>
</evidence>
<feature type="transmembrane region" description="Helical" evidence="6">
    <location>
        <begin position="132"/>
        <end position="152"/>
    </location>
</feature>
<feature type="compositionally biased region" description="Low complexity" evidence="5">
    <location>
        <begin position="692"/>
        <end position="726"/>
    </location>
</feature>
<evidence type="ECO:0000256" key="2">
    <source>
        <dbReference type="ARBA" id="ARBA00022692"/>
    </source>
</evidence>
<dbReference type="GO" id="GO:0007166">
    <property type="term" value="P:cell surface receptor signaling pathway"/>
    <property type="evidence" value="ECO:0007669"/>
    <property type="project" value="InterPro"/>
</dbReference>
<feature type="region of interest" description="Disordered" evidence="5">
    <location>
        <begin position="643"/>
        <end position="836"/>
    </location>
</feature>
<feature type="transmembrane region" description="Helical" evidence="6">
    <location>
        <begin position="350"/>
        <end position="369"/>
    </location>
</feature>
<feature type="transmembrane region" description="Helical" evidence="6">
    <location>
        <begin position="204"/>
        <end position="229"/>
    </location>
</feature>
<keyword evidence="3 6" id="KW-1133">Transmembrane helix</keyword>
<feature type="compositionally biased region" description="Polar residues" evidence="5">
    <location>
        <begin position="646"/>
        <end position="656"/>
    </location>
</feature>
<accession>A0A9P7ZY12</accession>
<keyword evidence="4 6" id="KW-0472">Membrane</keyword>